<dbReference type="Proteomes" id="UP001056120">
    <property type="component" value="Linkage Group LG18"/>
</dbReference>
<dbReference type="EMBL" id="CM042035">
    <property type="protein sequence ID" value="KAI3754351.1"/>
    <property type="molecule type" value="Genomic_DNA"/>
</dbReference>
<comment type="caution">
    <text evidence="1">The sequence shown here is derived from an EMBL/GenBank/DDBJ whole genome shotgun (WGS) entry which is preliminary data.</text>
</comment>
<name>A0ACB9E6E3_9ASTR</name>
<evidence type="ECO:0000313" key="1">
    <source>
        <dbReference type="EMBL" id="KAI3754351.1"/>
    </source>
</evidence>
<organism evidence="1 2">
    <name type="scientific">Smallanthus sonchifolius</name>
    <dbReference type="NCBI Taxonomy" id="185202"/>
    <lineage>
        <taxon>Eukaryota</taxon>
        <taxon>Viridiplantae</taxon>
        <taxon>Streptophyta</taxon>
        <taxon>Embryophyta</taxon>
        <taxon>Tracheophyta</taxon>
        <taxon>Spermatophyta</taxon>
        <taxon>Magnoliopsida</taxon>
        <taxon>eudicotyledons</taxon>
        <taxon>Gunneridae</taxon>
        <taxon>Pentapetalae</taxon>
        <taxon>asterids</taxon>
        <taxon>campanulids</taxon>
        <taxon>Asterales</taxon>
        <taxon>Asteraceae</taxon>
        <taxon>Asteroideae</taxon>
        <taxon>Heliantheae alliance</taxon>
        <taxon>Millerieae</taxon>
        <taxon>Smallanthus</taxon>
    </lineage>
</organism>
<accession>A0ACB9E6E3</accession>
<reference evidence="1 2" key="2">
    <citation type="journal article" date="2022" name="Mol. Ecol. Resour.">
        <title>The genomes of chicory, endive, great burdock and yacon provide insights into Asteraceae paleo-polyploidization history and plant inulin production.</title>
        <authorList>
            <person name="Fan W."/>
            <person name="Wang S."/>
            <person name="Wang H."/>
            <person name="Wang A."/>
            <person name="Jiang F."/>
            <person name="Liu H."/>
            <person name="Zhao H."/>
            <person name="Xu D."/>
            <person name="Zhang Y."/>
        </authorList>
    </citation>
    <scope>NUCLEOTIDE SEQUENCE [LARGE SCALE GENOMIC DNA]</scope>
    <source>
        <strain evidence="2">cv. Yunnan</strain>
        <tissue evidence="1">Leaves</tissue>
    </source>
</reference>
<sequence>MCCWKELLEGTDNFYYMRIYSAFILEVSAGHIVFKVQKLWISRGCWSDAAIASEVEDKIGKSIDVASWEQEFFTDLPNQENGCVCYELYLGKINDVLMPY</sequence>
<reference evidence="2" key="1">
    <citation type="journal article" date="2022" name="Mol. Ecol. Resour.">
        <title>The genomes of chicory, endive, great burdock and yacon provide insights into Asteraceae palaeo-polyploidization history and plant inulin production.</title>
        <authorList>
            <person name="Fan W."/>
            <person name="Wang S."/>
            <person name="Wang H."/>
            <person name="Wang A."/>
            <person name="Jiang F."/>
            <person name="Liu H."/>
            <person name="Zhao H."/>
            <person name="Xu D."/>
            <person name="Zhang Y."/>
        </authorList>
    </citation>
    <scope>NUCLEOTIDE SEQUENCE [LARGE SCALE GENOMIC DNA]</scope>
    <source>
        <strain evidence="2">cv. Yunnan</strain>
    </source>
</reference>
<protein>
    <submittedName>
        <fullName evidence="1">Uncharacterized protein</fullName>
    </submittedName>
</protein>
<gene>
    <name evidence="1" type="ORF">L1987_54133</name>
</gene>
<evidence type="ECO:0000313" key="2">
    <source>
        <dbReference type="Proteomes" id="UP001056120"/>
    </source>
</evidence>
<proteinExistence type="predicted"/>
<keyword evidence="2" id="KW-1185">Reference proteome</keyword>